<organism evidence="1">
    <name type="scientific">marine sediment metagenome</name>
    <dbReference type="NCBI Taxonomy" id="412755"/>
    <lineage>
        <taxon>unclassified sequences</taxon>
        <taxon>metagenomes</taxon>
        <taxon>ecological metagenomes</taxon>
    </lineage>
</organism>
<comment type="caution">
    <text evidence="1">The sequence shown here is derived from an EMBL/GenBank/DDBJ whole genome shotgun (WGS) entry which is preliminary data.</text>
</comment>
<protein>
    <submittedName>
        <fullName evidence="1">Uncharacterized protein</fullName>
    </submittedName>
</protein>
<gene>
    <name evidence="1" type="ORF">S03H2_48621</name>
</gene>
<dbReference type="EMBL" id="BARU01030668">
    <property type="protein sequence ID" value="GAH65851.1"/>
    <property type="molecule type" value="Genomic_DNA"/>
</dbReference>
<evidence type="ECO:0000313" key="1">
    <source>
        <dbReference type="EMBL" id="GAH65851.1"/>
    </source>
</evidence>
<sequence>ELKMLAQSNDVKAFQLAAMKVAAVVANDALMASVLDEGASGFWATHQ</sequence>
<feature type="non-terminal residue" evidence="1">
    <location>
        <position position="1"/>
    </location>
</feature>
<proteinExistence type="predicted"/>
<accession>X1H6M2</accession>
<name>X1H6M2_9ZZZZ</name>
<dbReference type="AlphaFoldDB" id="X1H6M2"/>
<reference evidence="1" key="1">
    <citation type="journal article" date="2014" name="Front. Microbiol.">
        <title>High frequency of phylogenetically diverse reductive dehalogenase-homologous genes in deep subseafloor sedimentary metagenomes.</title>
        <authorList>
            <person name="Kawai M."/>
            <person name="Futagami T."/>
            <person name="Toyoda A."/>
            <person name="Takaki Y."/>
            <person name="Nishi S."/>
            <person name="Hori S."/>
            <person name="Arai W."/>
            <person name="Tsubouchi T."/>
            <person name="Morono Y."/>
            <person name="Uchiyama I."/>
            <person name="Ito T."/>
            <person name="Fujiyama A."/>
            <person name="Inagaki F."/>
            <person name="Takami H."/>
        </authorList>
    </citation>
    <scope>NUCLEOTIDE SEQUENCE</scope>
    <source>
        <strain evidence="1">Expedition CK06-06</strain>
    </source>
</reference>